<evidence type="ECO:0000256" key="1">
    <source>
        <dbReference type="SAM" id="Coils"/>
    </source>
</evidence>
<proteinExistence type="predicted"/>
<evidence type="ECO:0000259" key="3">
    <source>
        <dbReference type="Pfam" id="PF24481"/>
    </source>
</evidence>
<comment type="caution">
    <text evidence="4">The sequence shown here is derived from an EMBL/GenBank/DDBJ whole genome shotgun (WGS) entry which is preliminary data.</text>
</comment>
<feature type="domain" description="C4-type zinc ribbon" evidence="2">
    <location>
        <begin position="204"/>
        <end position="238"/>
    </location>
</feature>
<evidence type="ECO:0000313" key="5">
    <source>
        <dbReference type="Proteomes" id="UP000321484"/>
    </source>
</evidence>
<protein>
    <submittedName>
        <fullName evidence="4">Uncharacterized protein</fullName>
    </submittedName>
</protein>
<dbReference type="InterPro" id="IPR052376">
    <property type="entry name" value="Oxidative_Scav/Glycosyltrans"/>
</dbReference>
<dbReference type="EMBL" id="BJYK01000001">
    <property type="protein sequence ID" value="GEN78619.1"/>
    <property type="molecule type" value="Genomic_DNA"/>
</dbReference>
<dbReference type="AlphaFoldDB" id="A0A511YTU5"/>
<dbReference type="PANTHER" id="PTHR39082:SF1">
    <property type="entry name" value="SCAVENGER RECEPTOR CLASS A MEMBER 3"/>
    <property type="match status" value="1"/>
</dbReference>
<keyword evidence="5" id="KW-1185">Reference proteome</keyword>
<dbReference type="InterPro" id="IPR056003">
    <property type="entry name" value="CT398_CC_hairpin"/>
</dbReference>
<dbReference type="Pfam" id="PF02591">
    <property type="entry name" value="Zn_ribbon_9"/>
    <property type="match status" value="1"/>
</dbReference>
<dbReference type="PANTHER" id="PTHR39082">
    <property type="entry name" value="PHOSPHOLIPASE C-BETA-2-RELATED"/>
    <property type="match status" value="1"/>
</dbReference>
<organism evidence="4 5">
    <name type="scientific">Actinotalea fermentans</name>
    <dbReference type="NCBI Taxonomy" id="43671"/>
    <lineage>
        <taxon>Bacteria</taxon>
        <taxon>Bacillati</taxon>
        <taxon>Actinomycetota</taxon>
        <taxon>Actinomycetes</taxon>
        <taxon>Micrococcales</taxon>
        <taxon>Cellulomonadaceae</taxon>
        <taxon>Actinotalea</taxon>
    </lineage>
</organism>
<sequence>MTSAPVADQLRLLDVQALDTRAQQIAHARASHPQRATVQELSARVAQLDEQLVVARTAVSDARRELAKAEADVELVRSRAARDQTRVDSGQVSVKDVQALSGELEALARRKAALEDVEIEVMERLEALEGELASLEAEADAARADRAAASAELDSALADLDAQAAAVVAERATTAEGLDAGLVALYDKLRAQLGSGVAALRGHRCEGCRLELNASELARITALPADEVVRCDECGRILVRGADAAR</sequence>
<dbReference type="Gene3D" id="1.10.287.1490">
    <property type="match status" value="1"/>
</dbReference>
<dbReference type="InterPro" id="IPR003743">
    <property type="entry name" value="Zf-RING_7"/>
</dbReference>
<dbReference type="OrthoDB" id="9784388at2"/>
<gene>
    <name evidence="4" type="ORF">AFE02nite_03530</name>
</gene>
<dbReference type="RefSeq" id="WP_034245251.1">
    <property type="nucleotide sequence ID" value="NZ_BJYK01000001.1"/>
</dbReference>
<name>A0A511YTU5_9CELL</name>
<evidence type="ECO:0000259" key="2">
    <source>
        <dbReference type="Pfam" id="PF02591"/>
    </source>
</evidence>
<reference evidence="4 5" key="1">
    <citation type="submission" date="2019-07" db="EMBL/GenBank/DDBJ databases">
        <title>Whole genome shotgun sequence of Actinotalea fermentans NBRC 105374.</title>
        <authorList>
            <person name="Hosoyama A."/>
            <person name="Uohara A."/>
            <person name="Ohji S."/>
            <person name="Ichikawa N."/>
        </authorList>
    </citation>
    <scope>NUCLEOTIDE SEQUENCE [LARGE SCALE GENOMIC DNA]</scope>
    <source>
        <strain evidence="4 5">NBRC 105374</strain>
    </source>
</reference>
<evidence type="ECO:0000313" key="4">
    <source>
        <dbReference type="EMBL" id="GEN78619.1"/>
    </source>
</evidence>
<feature type="domain" description="CT398-like coiled coil hairpin" evidence="3">
    <location>
        <begin position="15"/>
        <end position="194"/>
    </location>
</feature>
<accession>A0A511YTU5</accession>
<dbReference type="Proteomes" id="UP000321484">
    <property type="component" value="Unassembled WGS sequence"/>
</dbReference>
<feature type="coiled-coil region" evidence="1">
    <location>
        <begin position="38"/>
        <end position="152"/>
    </location>
</feature>
<dbReference type="Pfam" id="PF24481">
    <property type="entry name" value="CT398_CC"/>
    <property type="match status" value="1"/>
</dbReference>
<keyword evidence="1" id="KW-0175">Coiled coil</keyword>